<evidence type="ECO:0000256" key="4">
    <source>
        <dbReference type="ARBA" id="ARBA00022722"/>
    </source>
</evidence>
<feature type="compositionally biased region" description="Basic and acidic residues" evidence="9">
    <location>
        <begin position="765"/>
        <end position="794"/>
    </location>
</feature>
<dbReference type="KEGG" id="mis:MICPUN_61079"/>
<dbReference type="GeneID" id="8246023"/>
<dbReference type="OrthoDB" id="527344at2759"/>
<dbReference type="GO" id="GO:0005634">
    <property type="term" value="C:nucleus"/>
    <property type="evidence" value="ECO:0007669"/>
    <property type="project" value="TreeGrafter"/>
</dbReference>
<feature type="compositionally biased region" description="Gly residues" evidence="9">
    <location>
        <begin position="677"/>
        <end position="703"/>
    </location>
</feature>
<feature type="compositionally biased region" description="Gly residues" evidence="9">
    <location>
        <begin position="710"/>
        <end position="752"/>
    </location>
</feature>
<dbReference type="HAMAP" id="MF_01818">
    <property type="entry name" value="RNase_Z_BN"/>
    <property type="match status" value="1"/>
</dbReference>
<dbReference type="eggNOG" id="KOG2121">
    <property type="taxonomic scope" value="Eukaryota"/>
</dbReference>
<dbReference type="SUPFAM" id="SSF68906">
    <property type="entry name" value="SAP domain"/>
    <property type="match status" value="1"/>
</dbReference>
<sequence>MSGAYRHVHAAPRVAVTAGASATTRRACGSSRLSRAPPGTIRVDNRRPLPRHHRRALRVAAAASSGVNEALAEAGGNVVNVLNKKFKVGDLREELTRRGEASDGKKAELIERLVALGPVAVESAAPEPEPPSGDDASKEDPRGDAKPRDRDAKPRPRQRSVMSSRPAERVSGGEGIDEDGDSNFSGMEVTFLGTSSGSPSFTRNVSSYALRLTDEIWLFDCGEATQHQLMRSHLKYSKITRIFITHMHGDHIFGLPGLICALSGARAELKRVHGREPEPLHITGPPGICDYVKAAIGCSRTVLGLNLVVTELTAPGNGVAGVGAGDDADPRGFAAQTHLAADARCRMFLGERWPDNGAAAAPDFRDRDAWQRAWDGSLELPYWTVHRERSNNPGGRGGEKGAIVVRAAPLRHPVPCFGYVVDEPDQAGRLDADKCASMGLPPGRDYQRLKNGESVRTPGGEWIHPADVVGPDRPGRRLCLLGDTCDSVGVAPLAMGCDVLVHESTFSEAKHGEAVFKGHSTSAMAGEFARMIKARNLLLTHFSNRYGTANTRGDVPNNNGSAADHNAHRKVSPKDDDVDDDDVLPEEAPDDPKAAAAAESSLVEGLVREASRAKGDSRVVAASDFFSFNVQRRENFDEFDRAKGNREAVVEGPAVEPWLEDPGDARRRIDAELNGGGRGGGFGGGAGYGGGFYGGDRFGGDSYGGDRRGSTGGPRGGGGGRGQYQRGGGGGGRGGGGRGGYETRGGRDGPGGYRESRGGTSDRAGFSRDRERPRGFERAEDGSYQRRREVRGDKVQGGMGDYGVGLGADVGVDSAELMREFQNRNK</sequence>
<dbReference type="STRING" id="296587.C1EBI0"/>
<feature type="compositionally biased region" description="Gly residues" evidence="9">
    <location>
        <begin position="795"/>
        <end position="808"/>
    </location>
</feature>
<gene>
    <name evidence="11" type="ORF">MICPUN_61079</name>
</gene>
<keyword evidence="7" id="KW-0378">Hydrolase</keyword>
<evidence type="ECO:0000256" key="8">
    <source>
        <dbReference type="ARBA" id="ARBA00022833"/>
    </source>
</evidence>
<keyword evidence="8" id="KW-0862">Zinc</keyword>
<evidence type="ECO:0000259" key="10">
    <source>
        <dbReference type="PROSITE" id="PS50800"/>
    </source>
</evidence>
<dbReference type="PANTHER" id="PTHR46018">
    <property type="entry name" value="ZINC PHOSPHODIESTERASE ELAC PROTEIN 1"/>
    <property type="match status" value="1"/>
</dbReference>
<feature type="compositionally biased region" description="Acidic residues" evidence="9">
    <location>
        <begin position="576"/>
        <end position="589"/>
    </location>
</feature>
<dbReference type="CDD" id="cd07717">
    <property type="entry name" value="RNaseZ_ZiPD-like_MBL-fold"/>
    <property type="match status" value="1"/>
</dbReference>
<comment type="subunit">
    <text evidence="2">Homodimer.</text>
</comment>
<feature type="region of interest" description="Disordered" evidence="9">
    <location>
        <begin position="549"/>
        <end position="600"/>
    </location>
</feature>
<dbReference type="InParanoid" id="C1EBI0"/>
<keyword evidence="12" id="KW-1185">Reference proteome</keyword>
<keyword evidence="3" id="KW-0819">tRNA processing</keyword>
<keyword evidence="5" id="KW-0479">Metal-binding</keyword>
<dbReference type="EMBL" id="CP001329">
    <property type="protein sequence ID" value="ACO65727.1"/>
    <property type="molecule type" value="Genomic_DNA"/>
</dbReference>
<organism evidence="11 12">
    <name type="scientific">Micromonas commoda (strain RCC299 / NOUM17 / CCMP2709)</name>
    <name type="common">Picoplanktonic green alga</name>
    <dbReference type="NCBI Taxonomy" id="296587"/>
    <lineage>
        <taxon>Eukaryota</taxon>
        <taxon>Viridiplantae</taxon>
        <taxon>Chlorophyta</taxon>
        <taxon>Mamiellophyceae</taxon>
        <taxon>Mamiellales</taxon>
        <taxon>Mamiellaceae</taxon>
        <taxon>Micromonas</taxon>
    </lineage>
</organism>
<dbReference type="PROSITE" id="PS50800">
    <property type="entry name" value="SAP"/>
    <property type="match status" value="1"/>
</dbReference>
<dbReference type="InterPro" id="IPR036361">
    <property type="entry name" value="SAP_dom_sf"/>
</dbReference>
<dbReference type="SUPFAM" id="SSF56281">
    <property type="entry name" value="Metallo-hydrolase/oxidoreductase"/>
    <property type="match status" value="1"/>
</dbReference>
<evidence type="ECO:0000256" key="9">
    <source>
        <dbReference type="SAM" id="MobiDB-lite"/>
    </source>
</evidence>
<dbReference type="InterPro" id="IPR003034">
    <property type="entry name" value="SAP_dom"/>
</dbReference>
<dbReference type="SMART" id="SM00513">
    <property type="entry name" value="SAP"/>
    <property type="match status" value="1"/>
</dbReference>
<feature type="region of interest" description="Disordered" evidence="9">
    <location>
        <begin position="121"/>
        <end position="199"/>
    </location>
</feature>
<evidence type="ECO:0000313" key="12">
    <source>
        <dbReference type="Proteomes" id="UP000002009"/>
    </source>
</evidence>
<evidence type="ECO:0000256" key="7">
    <source>
        <dbReference type="ARBA" id="ARBA00022801"/>
    </source>
</evidence>
<dbReference type="Gene3D" id="1.10.720.30">
    <property type="entry name" value="SAP domain"/>
    <property type="match status" value="1"/>
</dbReference>
<evidence type="ECO:0000256" key="6">
    <source>
        <dbReference type="ARBA" id="ARBA00022759"/>
    </source>
</evidence>
<evidence type="ECO:0000256" key="1">
    <source>
        <dbReference type="ARBA" id="ARBA00001947"/>
    </source>
</evidence>
<feature type="region of interest" description="Disordered" evidence="9">
    <location>
        <begin position="677"/>
        <end position="808"/>
    </location>
</feature>
<accession>C1EBI0</accession>
<name>C1EBI0_MICCC</name>
<feature type="compositionally biased region" description="Basic and acidic residues" evidence="9">
    <location>
        <begin position="135"/>
        <end position="154"/>
    </location>
</feature>
<dbReference type="InterPro" id="IPR013471">
    <property type="entry name" value="RNase_Z/BN"/>
</dbReference>
<keyword evidence="4" id="KW-0540">Nuclease</keyword>
<dbReference type="GO" id="GO:0042781">
    <property type="term" value="F:3'-tRNA processing endoribonuclease activity"/>
    <property type="evidence" value="ECO:0007669"/>
    <property type="project" value="TreeGrafter"/>
</dbReference>
<protein>
    <recommendedName>
        <fullName evidence="10">SAP domain-containing protein</fullName>
    </recommendedName>
</protein>
<dbReference type="Pfam" id="PF02037">
    <property type="entry name" value="SAP"/>
    <property type="match status" value="1"/>
</dbReference>
<comment type="cofactor">
    <cofactor evidence="1">
        <name>Zn(2+)</name>
        <dbReference type="ChEBI" id="CHEBI:29105"/>
    </cofactor>
</comment>
<proteinExistence type="inferred from homology"/>
<reference evidence="11 12" key="1">
    <citation type="journal article" date="2009" name="Science">
        <title>Green evolution and dynamic adaptations revealed by genomes of the marine picoeukaryotes Micromonas.</title>
        <authorList>
            <person name="Worden A.Z."/>
            <person name="Lee J.H."/>
            <person name="Mock T."/>
            <person name="Rouze P."/>
            <person name="Simmons M.P."/>
            <person name="Aerts A.L."/>
            <person name="Allen A.E."/>
            <person name="Cuvelier M.L."/>
            <person name="Derelle E."/>
            <person name="Everett M.V."/>
            <person name="Foulon E."/>
            <person name="Grimwood J."/>
            <person name="Gundlach H."/>
            <person name="Henrissat B."/>
            <person name="Napoli C."/>
            <person name="McDonald S.M."/>
            <person name="Parker M.S."/>
            <person name="Rombauts S."/>
            <person name="Salamov A."/>
            <person name="Von Dassow P."/>
            <person name="Badger J.H."/>
            <person name="Coutinho P.M."/>
            <person name="Demir E."/>
            <person name="Dubchak I."/>
            <person name="Gentemann C."/>
            <person name="Eikrem W."/>
            <person name="Gready J.E."/>
            <person name="John U."/>
            <person name="Lanier W."/>
            <person name="Lindquist E.A."/>
            <person name="Lucas S."/>
            <person name="Mayer K.F."/>
            <person name="Moreau H."/>
            <person name="Not F."/>
            <person name="Otillar R."/>
            <person name="Panaud O."/>
            <person name="Pangilinan J."/>
            <person name="Paulsen I."/>
            <person name="Piegu B."/>
            <person name="Poliakov A."/>
            <person name="Robbens S."/>
            <person name="Schmutz J."/>
            <person name="Toulza E."/>
            <person name="Wyss T."/>
            <person name="Zelensky A."/>
            <person name="Zhou K."/>
            <person name="Armbrust E.V."/>
            <person name="Bhattacharya D."/>
            <person name="Goodenough U.W."/>
            <person name="Van de Peer Y."/>
            <person name="Grigoriev I.V."/>
        </authorList>
    </citation>
    <scope>NUCLEOTIDE SEQUENCE [LARGE SCALE GENOMIC DNA]</scope>
    <source>
        <strain evidence="12">RCC299 / NOUM17</strain>
    </source>
</reference>
<dbReference type="Proteomes" id="UP000002009">
    <property type="component" value="Chromosome 9"/>
</dbReference>
<dbReference type="PANTHER" id="PTHR46018:SF2">
    <property type="entry name" value="ZINC PHOSPHODIESTERASE ELAC PROTEIN 1"/>
    <property type="match status" value="1"/>
</dbReference>
<dbReference type="RefSeq" id="XP_002504469.1">
    <property type="nucleotide sequence ID" value="XM_002504423.1"/>
</dbReference>
<dbReference type="GO" id="GO:0046872">
    <property type="term" value="F:metal ion binding"/>
    <property type="evidence" value="ECO:0007669"/>
    <property type="project" value="UniProtKB-KW"/>
</dbReference>
<evidence type="ECO:0000313" key="11">
    <source>
        <dbReference type="EMBL" id="ACO65727.1"/>
    </source>
</evidence>
<dbReference type="InterPro" id="IPR036866">
    <property type="entry name" value="RibonucZ/Hydroxyglut_hydro"/>
</dbReference>
<evidence type="ECO:0000256" key="5">
    <source>
        <dbReference type="ARBA" id="ARBA00022723"/>
    </source>
</evidence>
<keyword evidence="6" id="KW-0255">Endonuclease</keyword>
<feature type="compositionally biased region" description="Polar residues" evidence="9">
    <location>
        <begin position="549"/>
        <end position="561"/>
    </location>
</feature>
<dbReference type="Gene3D" id="3.60.15.10">
    <property type="entry name" value="Ribonuclease Z/Hydroxyacylglutathione hydrolase-like"/>
    <property type="match status" value="1"/>
</dbReference>
<evidence type="ECO:0000256" key="2">
    <source>
        <dbReference type="ARBA" id="ARBA00011738"/>
    </source>
</evidence>
<dbReference type="Pfam" id="PF23023">
    <property type="entry name" value="Anti-Pycsar_Apyc1"/>
    <property type="match status" value="1"/>
</dbReference>
<evidence type="ECO:0000256" key="3">
    <source>
        <dbReference type="ARBA" id="ARBA00022694"/>
    </source>
</evidence>
<feature type="domain" description="SAP" evidence="10">
    <location>
        <begin position="83"/>
        <end position="117"/>
    </location>
</feature>
<dbReference type="AlphaFoldDB" id="C1EBI0"/>